<keyword evidence="2" id="KW-0472">Membrane</keyword>
<feature type="transmembrane region" description="Helical" evidence="2">
    <location>
        <begin position="172"/>
        <end position="195"/>
    </location>
</feature>
<keyword evidence="2" id="KW-0812">Transmembrane</keyword>
<reference evidence="3" key="1">
    <citation type="submission" date="2024-07" db="EMBL/GenBank/DDBJ databases">
        <authorList>
            <person name="fu j."/>
        </authorList>
    </citation>
    <scope>NUCLEOTIDE SEQUENCE</scope>
    <source>
        <strain evidence="3">P10A9</strain>
    </source>
</reference>
<proteinExistence type="predicted"/>
<evidence type="ECO:0008006" key="4">
    <source>
        <dbReference type="Google" id="ProtNLM"/>
    </source>
</evidence>
<dbReference type="EMBL" id="CP163302">
    <property type="protein sequence ID" value="XDP46672.1"/>
    <property type="molecule type" value="Genomic_DNA"/>
</dbReference>
<feature type="transmembrane region" description="Helical" evidence="2">
    <location>
        <begin position="12"/>
        <end position="32"/>
    </location>
</feature>
<sequence>MRLRTVLRALLRRWYAVIAGLLGVAGLCAYLYGVVPADYKTSGSVVLLPSSEAVGPGGNPYLYLNGLGQAMDVLTRRLSAPDAVERLTQGHPMASYVAAADITSGSSILVVAVKSRSANESADLVQAILADVPSELASMQDELRVPAQSRISSVRVAPPPAPVIDSKTRIQAVAAAGVGSLLALVLLIAMLDSLLLRYARRRSARARIEPTGAGTGGTVPLSTDALVLVPVPAGEARIEEEMRGLEPNTAPRRRDRRAFGVQR</sequence>
<name>A0AB39L659_9MICC</name>
<dbReference type="RefSeq" id="WP_369046944.1">
    <property type="nucleotide sequence ID" value="NZ_CP163302.1"/>
</dbReference>
<feature type="region of interest" description="Disordered" evidence="1">
    <location>
        <begin position="242"/>
        <end position="263"/>
    </location>
</feature>
<dbReference type="KEGG" id="spue:AB5L97_06595"/>
<organism evidence="3">
    <name type="scientific">Sinomonas puerhi</name>
    <dbReference type="NCBI Taxonomy" id="3238584"/>
    <lineage>
        <taxon>Bacteria</taxon>
        <taxon>Bacillati</taxon>
        <taxon>Actinomycetota</taxon>
        <taxon>Actinomycetes</taxon>
        <taxon>Micrococcales</taxon>
        <taxon>Micrococcaceae</taxon>
        <taxon>Sinomonas</taxon>
    </lineage>
</organism>
<accession>A0AB39L659</accession>
<keyword evidence="2" id="KW-1133">Transmembrane helix</keyword>
<evidence type="ECO:0000256" key="1">
    <source>
        <dbReference type="SAM" id="MobiDB-lite"/>
    </source>
</evidence>
<dbReference type="AlphaFoldDB" id="A0AB39L659"/>
<gene>
    <name evidence="3" type="ORF">AB5L97_06595</name>
</gene>
<evidence type="ECO:0000256" key="2">
    <source>
        <dbReference type="SAM" id="Phobius"/>
    </source>
</evidence>
<protein>
    <recommendedName>
        <fullName evidence="4">Capsular polysaccharide biosynthesis protein</fullName>
    </recommendedName>
</protein>
<evidence type="ECO:0000313" key="3">
    <source>
        <dbReference type="EMBL" id="XDP46672.1"/>
    </source>
</evidence>